<dbReference type="OrthoDB" id="5792673at2759"/>
<dbReference type="EMBL" id="KN847528">
    <property type="protein sequence ID" value="KIV87942.1"/>
    <property type="molecule type" value="Genomic_DNA"/>
</dbReference>
<dbReference type="SUPFAM" id="SSF82199">
    <property type="entry name" value="SET domain"/>
    <property type="match status" value="1"/>
</dbReference>
<dbReference type="InterPro" id="IPR001214">
    <property type="entry name" value="SET_dom"/>
</dbReference>
<feature type="domain" description="SET" evidence="1">
    <location>
        <begin position="50"/>
        <end position="188"/>
    </location>
</feature>
<proteinExistence type="predicted"/>
<dbReference type="HOGENOM" id="CLU_054608_0_1_1"/>
<sequence>MTKSSLKPKNWPQEVQYLTSLSLMPSVDPATLRSPSPGTLPLIASRPAAPSLWTNILPITNPTHPAFGQNGLFATRSLSPGSFILFYLGLVHTSATTDPASDYDLSLDREHDISIDATRCGNEARFINDYRGVRLEGPNAEFRDCAFQVSAGVWEKRIGVFVLDKGKSLKGPRAKGIAKGQEIVVSYGKGFWNARHVTSELSATVEANLN</sequence>
<accession>A0A0D1YZ94</accession>
<evidence type="ECO:0000259" key="1">
    <source>
        <dbReference type="PROSITE" id="PS50280"/>
    </source>
</evidence>
<dbReference type="AlphaFoldDB" id="A0A0D1YZ94"/>
<dbReference type="GeneID" id="27327066"/>
<organism evidence="2 3">
    <name type="scientific">Exophiala mesophila</name>
    <name type="common">Black yeast-like fungus</name>
    <dbReference type="NCBI Taxonomy" id="212818"/>
    <lineage>
        <taxon>Eukaryota</taxon>
        <taxon>Fungi</taxon>
        <taxon>Dikarya</taxon>
        <taxon>Ascomycota</taxon>
        <taxon>Pezizomycotina</taxon>
        <taxon>Eurotiomycetes</taxon>
        <taxon>Chaetothyriomycetidae</taxon>
        <taxon>Chaetothyriales</taxon>
        <taxon>Herpotrichiellaceae</taxon>
        <taxon>Exophiala</taxon>
    </lineage>
</organism>
<gene>
    <name evidence="2" type="ORF">PV10_09221</name>
</gene>
<evidence type="ECO:0000313" key="3">
    <source>
        <dbReference type="Proteomes" id="UP000054302"/>
    </source>
</evidence>
<evidence type="ECO:0000313" key="2">
    <source>
        <dbReference type="EMBL" id="KIV87942.1"/>
    </source>
</evidence>
<dbReference type="PROSITE" id="PS50280">
    <property type="entry name" value="SET"/>
    <property type="match status" value="1"/>
</dbReference>
<dbReference type="STRING" id="212818.A0A0D1YZ94"/>
<dbReference type="Pfam" id="PF00856">
    <property type="entry name" value="SET"/>
    <property type="match status" value="1"/>
</dbReference>
<dbReference type="SMART" id="SM00317">
    <property type="entry name" value="SET"/>
    <property type="match status" value="1"/>
</dbReference>
<protein>
    <recommendedName>
        <fullName evidence="1">SET domain-containing protein</fullName>
    </recommendedName>
</protein>
<dbReference type="OMA" id="WCERWGE"/>
<dbReference type="Gene3D" id="2.170.270.10">
    <property type="entry name" value="SET domain"/>
    <property type="match status" value="1"/>
</dbReference>
<keyword evidence="3" id="KW-1185">Reference proteome</keyword>
<dbReference type="InterPro" id="IPR046341">
    <property type="entry name" value="SET_dom_sf"/>
</dbReference>
<dbReference type="VEuPathDB" id="FungiDB:PV10_09221"/>
<reference evidence="2 3" key="1">
    <citation type="submission" date="2015-01" db="EMBL/GenBank/DDBJ databases">
        <title>The Genome Sequence of Exophiala mesophila CBS40295.</title>
        <authorList>
            <consortium name="The Broad Institute Genomics Platform"/>
            <person name="Cuomo C."/>
            <person name="de Hoog S."/>
            <person name="Gorbushina A."/>
            <person name="Stielow B."/>
            <person name="Teixiera M."/>
            <person name="Abouelleil A."/>
            <person name="Chapman S.B."/>
            <person name="Priest M."/>
            <person name="Young S.K."/>
            <person name="Wortman J."/>
            <person name="Nusbaum C."/>
            <person name="Birren B."/>
        </authorList>
    </citation>
    <scope>NUCLEOTIDE SEQUENCE [LARGE SCALE GENOMIC DNA]</scope>
    <source>
        <strain evidence="2 3">CBS 40295</strain>
    </source>
</reference>
<dbReference type="Proteomes" id="UP000054302">
    <property type="component" value="Unassembled WGS sequence"/>
</dbReference>
<dbReference type="RefSeq" id="XP_016219516.1">
    <property type="nucleotide sequence ID" value="XM_016374350.1"/>
</dbReference>
<name>A0A0D1YZ94_EXOME</name>